<evidence type="ECO:0000256" key="9">
    <source>
        <dbReference type="SAM" id="MobiDB-lite"/>
    </source>
</evidence>
<dbReference type="PANTHER" id="PTHR15710:SF94">
    <property type="entry name" value="RING-TYPE DOMAIN-CONTAINING PROTEIN"/>
    <property type="match status" value="1"/>
</dbReference>
<dbReference type="PROSITE" id="PS50089">
    <property type="entry name" value="ZF_RING_2"/>
    <property type="match status" value="1"/>
</dbReference>
<dbReference type="PANTHER" id="PTHR15710">
    <property type="entry name" value="E3 UBIQUITIN-PROTEIN LIGASE PRAJA"/>
    <property type="match status" value="1"/>
</dbReference>
<dbReference type="HOGENOM" id="CLU_034892_3_2_1"/>
<dbReference type="Gramene" id="Bo3g074610.1">
    <property type="protein sequence ID" value="Bo3g074610.1"/>
    <property type="gene ID" value="Bo3g074610"/>
</dbReference>
<dbReference type="eggNOG" id="KOG0800">
    <property type="taxonomic scope" value="Eukaryota"/>
</dbReference>
<dbReference type="GO" id="GO:0008270">
    <property type="term" value="F:zinc ion binding"/>
    <property type="evidence" value="ECO:0007669"/>
    <property type="project" value="UniProtKB-KW"/>
</dbReference>
<dbReference type="RefSeq" id="XP_013622641.1">
    <property type="nucleotide sequence ID" value="XM_013767187.1"/>
</dbReference>
<keyword evidence="4" id="KW-0479">Metal-binding</keyword>
<evidence type="ECO:0000313" key="12">
    <source>
        <dbReference type="Proteomes" id="UP000032141"/>
    </source>
</evidence>
<dbReference type="SUPFAM" id="SSF57850">
    <property type="entry name" value="RING/U-box"/>
    <property type="match status" value="1"/>
</dbReference>
<proteinExistence type="predicted"/>
<feature type="region of interest" description="Disordered" evidence="9">
    <location>
        <begin position="254"/>
        <end position="316"/>
    </location>
</feature>
<keyword evidence="3" id="KW-0808">Transferase</keyword>
<evidence type="ECO:0000256" key="7">
    <source>
        <dbReference type="ARBA" id="ARBA00022833"/>
    </source>
</evidence>
<dbReference type="Pfam" id="PF13639">
    <property type="entry name" value="zf-RING_2"/>
    <property type="match status" value="1"/>
</dbReference>
<organism evidence="11 12">
    <name type="scientific">Brassica oleracea var. oleracea</name>
    <dbReference type="NCBI Taxonomy" id="109376"/>
    <lineage>
        <taxon>Eukaryota</taxon>
        <taxon>Viridiplantae</taxon>
        <taxon>Streptophyta</taxon>
        <taxon>Embryophyta</taxon>
        <taxon>Tracheophyta</taxon>
        <taxon>Spermatophyta</taxon>
        <taxon>Magnoliopsida</taxon>
        <taxon>eudicotyledons</taxon>
        <taxon>Gunneridae</taxon>
        <taxon>Pentapetalae</taxon>
        <taxon>rosids</taxon>
        <taxon>malvids</taxon>
        <taxon>Brassicales</taxon>
        <taxon>Brassicaceae</taxon>
        <taxon>Brassiceae</taxon>
        <taxon>Brassica</taxon>
    </lineage>
</organism>
<dbReference type="SMART" id="SM00744">
    <property type="entry name" value="RINGv"/>
    <property type="match status" value="1"/>
</dbReference>
<evidence type="ECO:0000256" key="1">
    <source>
        <dbReference type="ARBA" id="ARBA00000900"/>
    </source>
</evidence>
<protein>
    <recommendedName>
        <fullName evidence="2">RING-type E3 ubiquitin transferase</fullName>
        <ecNumber evidence="2">2.3.2.27</ecNumber>
    </recommendedName>
</protein>
<evidence type="ECO:0000256" key="2">
    <source>
        <dbReference type="ARBA" id="ARBA00012483"/>
    </source>
</evidence>
<dbReference type="InterPro" id="IPR013083">
    <property type="entry name" value="Znf_RING/FYVE/PHD"/>
</dbReference>
<dbReference type="OrthoDB" id="8062037at2759"/>
<dbReference type="InterPro" id="IPR011016">
    <property type="entry name" value="Znf_RING-CH"/>
</dbReference>
<keyword evidence="6" id="KW-0833">Ubl conjugation pathway</keyword>
<dbReference type="InterPro" id="IPR001841">
    <property type="entry name" value="Znf_RING"/>
</dbReference>
<evidence type="ECO:0000256" key="4">
    <source>
        <dbReference type="ARBA" id="ARBA00022723"/>
    </source>
</evidence>
<dbReference type="OMA" id="EPRQYFC"/>
<reference evidence="11" key="2">
    <citation type="submission" date="2015-03" db="UniProtKB">
        <authorList>
            <consortium name="EnsemblPlants"/>
        </authorList>
    </citation>
    <scope>IDENTIFICATION</scope>
</reference>
<dbReference type="KEGG" id="boe:106328698"/>
<evidence type="ECO:0000256" key="3">
    <source>
        <dbReference type="ARBA" id="ARBA00022679"/>
    </source>
</evidence>
<dbReference type="EC" id="2.3.2.27" evidence="2"/>
<dbReference type="InterPro" id="IPR039525">
    <property type="entry name" value="RNF126-like_zinc-ribbon"/>
</dbReference>
<keyword evidence="5 8" id="KW-0863">Zinc-finger</keyword>
<dbReference type="Pfam" id="PF14369">
    <property type="entry name" value="Zn_ribbon_19"/>
    <property type="match status" value="1"/>
</dbReference>
<evidence type="ECO:0000256" key="8">
    <source>
        <dbReference type="PROSITE-ProRule" id="PRU00175"/>
    </source>
</evidence>
<dbReference type="SMR" id="A0A0D3BCA4"/>
<comment type="catalytic activity">
    <reaction evidence="1">
        <text>S-ubiquitinyl-[E2 ubiquitin-conjugating enzyme]-L-cysteine + [acceptor protein]-L-lysine = [E2 ubiquitin-conjugating enzyme]-L-cysteine + N(6)-ubiquitinyl-[acceptor protein]-L-lysine.</text>
        <dbReference type="EC" id="2.3.2.27"/>
    </reaction>
</comment>
<evidence type="ECO:0000259" key="10">
    <source>
        <dbReference type="PROSITE" id="PS50089"/>
    </source>
</evidence>
<keyword evidence="7" id="KW-0862">Zinc</keyword>
<accession>A0A0D3BCA4</accession>
<dbReference type="Gene3D" id="3.30.40.10">
    <property type="entry name" value="Zinc/RING finger domain, C3HC4 (zinc finger)"/>
    <property type="match status" value="1"/>
</dbReference>
<dbReference type="GO" id="GO:0005737">
    <property type="term" value="C:cytoplasm"/>
    <property type="evidence" value="ECO:0007669"/>
    <property type="project" value="TreeGrafter"/>
</dbReference>
<evidence type="ECO:0000313" key="11">
    <source>
        <dbReference type="EnsemblPlants" id="Bo3g074610.1"/>
    </source>
</evidence>
<feature type="region of interest" description="Disordered" evidence="9">
    <location>
        <begin position="88"/>
        <end position="109"/>
    </location>
</feature>
<dbReference type="GO" id="GO:0016567">
    <property type="term" value="P:protein ubiquitination"/>
    <property type="evidence" value="ECO:0007669"/>
    <property type="project" value="TreeGrafter"/>
</dbReference>
<dbReference type="AlphaFoldDB" id="A0A0D3BCA4"/>
<name>A0A0D3BCA4_BRAOL</name>
<dbReference type="Proteomes" id="UP000032141">
    <property type="component" value="Chromosome C3"/>
</dbReference>
<dbReference type="FunFam" id="3.30.40.10:FF:000022">
    <property type="entry name" value="E3 ubiquitin-protein ligase RING1-like"/>
    <property type="match status" value="1"/>
</dbReference>
<feature type="domain" description="RING-type" evidence="10">
    <location>
        <begin position="203"/>
        <end position="244"/>
    </location>
</feature>
<keyword evidence="12" id="KW-1185">Reference proteome</keyword>
<dbReference type="EnsemblPlants" id="Bo3g074610.1">
    <property type="protein sequence ID" value="Bo3g074610.1"/>
    <property type="gene ID" value="Bo3g074610"/>
</dbReference>
<reference evidence="11 12" key="1">
    <citation type="journal article" date="2014" name="Genome Biol.">
        <title>Transcriptome and methylome profiling reveals relics of genome dominance in the mesopolyploid Brassica oleracea.</title>
        <authorList>
            <person name="Parkin I.A."/>
            <person name="Koh C."/>
            <person name="Tang H."/>
            <person name="Robinson S.J."/>
            <person name="Kagale S."/>
            <person name="Clarke W.E."/>
            <person name="Town C.D."/>
            <person name="Nixon J."/>
            <person name="Krishnakumar V."/>
            <person name="Bidwell S.L."/>
            <person name="Denoeud F."/>
            <person name="Belcram H."/>
            <person name="Links M.G."/>
            <person name="Just J."/>
            <person name="Clarke C."/>
            <person name="Bender T."/>
            <person name="Huebert T."/>
            <person name="Mason A.S."/>
            <person name="Pires J.C."/>
            <person name="Barker G."/>
            <person name="Moore J."/>
            <person name="Walley P.G."/>
            <person name="Manoli S."/>
            <person name="Batley J."/>
            <person name="Edwards D."/>
            <person name="Nelson M.N."/>
            <person name="Wang X."/>
            <person name="Paterson A.H."/>
            <person name="King G."/>
            <person name="Bancroft I."/>
            <person name="Chalhoub B."/>
            <person name="Sharpe A.G."/>
        </authorList>
    </citation>
    <scope>NUCLEOTIDE SEQUENCE</scope>
    <source>
        <strain evidence="11 12">cv. TO1000</strain>
    </source>
</reference>
<dbReference type="GeneID" id="106328698"/>
<dbReference type="CDD" id="cd16667">
    <property type="entry name" value="RING-H2_RNF126-like"/>
    <property type="match status" value="1"/>
</dbReference>
<dbReference type="SMART" id="SM00184">
    <property type="entry name" value="RING"/>
    <property type="match status" value="1"/>
</dbReference>
<feature type="compositionally biased region" description="Gly residues" evidence="9">
    <location>
        <begin position="260"/>
        <end position="270"/>
    </location>
</feature>
<evidence type="ECO:0000256" key="6">
    <source>
        <dbReference type="ARBA" id="ARBA00022786"/>
    </source>
</evidence>
<evidence type="ECO:0000256" key="5">
    <source>
        <dbReference type="ARBA" id="ARBA00022771"/>
    </source>
</evidence>
<dbReference type="GO" id="GO:0061630">
    <property type="term" value="F:ubiquitin protein ligase activity"/>
    <property type="evidence" value="ECO:0007669"/>
    <property type="project" value="UniProtKB-EC"/>
</dbReference>
<sequence length="316" mass="34093">MSTDGNSTAAAAVEKMFFCYQCNRTVTISISSASSDPFCPLCSGGFLEEHDEPNPNPPPNLNPGGGFFPMADPFSTLLPLLFGSSSSSTANPSFSGQPSMQPRSTRNDAFDPVSFLQNHLQHLRSSGTHVQFVIENHPSDPSNRIPGNLGDYFFGPGLEQLIQQLAENDPNRYGTPPASKSAVDGLPTVKVTKDMLRSEMNQCAVCMDEFEDGGDVKQMPCKHVFHQDCLMPWLELHNSCPVCRFELPTDDPEYESRVQGRGGEASGVGQGAVETGRRFSIQVPLPFRGRDDDASGSGAPGTGGGANLETRRDDLD</sequence>